<dbReference type="Gene3D" id="3.50.30.50">
    <property type="entry name" value="Putative cyclase"/>
    <property type="match status" value="1"/>
</dbReference>
<accession>A0ABT5XEH4</accession>
<dbReference type="RefSeq" id="WP_316968821.1">
    <property type="nucleotide sequence ID" value="NZ_JARFPL010000014.1"/>
</dbReference>
<dbReference type="InterPro" id="IPR037175">
    <property type="entry name" value="KFase_sf"/>
</dbReference>
<dbReference type="PANTHER" id="PTHR31118:SF12">
    <property type="entry name" value="CYCLASE-LIKE PROTEIN 2"/>
    <property type="match status" value="1"/>
</dbReference>
<proteinExistence type="predicted"/>
<protein>
    <submittedName>
        <fullName evidence="1">Cyclase family protein</fullName>
    </submittedName>
</protein>
<evidence type="ECO:0000313" key="2">
    <source>
        <dbReference type="Proteomes" id="UP001215956"/>
    </source>
</evidence>
<organism evidence="1 2">
    <name type="scientific">Candidatus Methanocrinis alkalitolerans</name>
    <dbReference type="NCBI Taxonomy" id="3033395"/>
    <lineage>
        <taxon>Archaea</taxon>
        <taxon>Methanobacteriati</taxon>
        <taxon>Methanobacteriota</taxon>
        <taxon>Stenosarchaea group</taxon>
        <taxon>Methanomicrobia</taxon>
        <taxon>Methanotrichales</taxon>
        <taxon>Methanotrichaceae</taxon>
        <taxon>Methanocrinis</taxon>
    </lineage>
</organism>
<sequence length="211" mass="23183">MKVHDISLEIYEGMITYPGNADFRRRVVDKITGGSSNLSEYTLGAHTGTHVDGRRHVDRSGGGVETIPLDRCIGECRVVDLGYLDFGEGIGEEDLAAEKIEKGEIVLFKTKNSTTGYGDFREDFIYLTDEGAGLLVRKKMKAVGTDYLSIQRYHSGRCAAHCILLEEGIPIFEGLDLSRVEAGRYLFIGLPLKIRDGDGSPVRAVLVEGLL</sequence>
<comment type="caution">
    <text evidence="1">The sequence shown here is derived from an EMBL/GenBank/DDBJ whole genome shotgun (WGS) entry which is preliminary data.</text>
</comment>
<dbReference type="InterPro" id="IPR007325">
    <property type="entry name" value="KFase/CYL"/>
</dbReference>
<reference evidence="1 2" key="1">
    <citation type="submission" date="2023-03" db="EMBL/GenBank/DDBJ databases">
        <title>Whole genome sequencing of Methanotrichaceae archaeon M04Ac.</title>
        <authorList>
            <person name="Khomyakova M.A."/>
            <person name="Merkel A.Y."/>
            <person name="Slobodkin A.I."/>
        </authorList>
    </citation>
    <scope>NUCLEOTIDE SEQUENCE [LARGE SCALE GENOMIC DNA]</scope>
    <source>
        <strain evidence="1 2">M04Ac</strain>
    </source>
</reference>
<dbReference type="SUPFAM" id="SSF102198">
    <property type="entry name" value="Putative cyclase"/>
    <property type="match status" value="1"/>
</dbReference>
<name>A0ABT5XEH4_9EURY</name>
<dbReference type="PANTHER" id="PTHR31118">
    <property type="entry name" value="CYCLASE-LIKE PROTEIN 2"/>
    <property type="match status" value="1"/>
</dbReference>
<keyword evidence="2" id="KW-1185">Reference proteome</keyword>
<dbReference type="EMBL" id="JARFPL010000014">
    <property type="protein sequence ID" value="MDF0593115.1"/>
    <property type="molecule type" value="Genomic_DNA"/>
</dbReference>
<gene>
    <name evidence="1" type="ORF">P0O24_05905</name>
</gene>
<evidence type="ECO:0000313" key="1">
    <source>
        <dbReference type="EMBL" id="MDF0593115.1"/>
    </source>
</evidence>
<dbReference type="Pfam" id="PF04199">
    <property type="entry name" value="Cyclase"/>
    <property type="match status" value="1"/>
</dbReference>
<dbReference type="Proteomes" id="UP001215956">
    <property type="component" value="Unassembled WGS sequence"/>
</dbReference>